<reference evidence="8 9" key="1">
    <citation type="submission" date="2020-08" db="EMBL/GenBank/DDBJ databases">
        <title>Sequencing the genomes of 1000 actinobacteria strains.</title>
        <authorList>
            <person name="Klenk H.-P."/>
        </authorList>
    </citation>
    <scope>NUCLEOTIDE SEQUENCE [LARGE SCALE GENOMIC DNA]</scope>
    <source>
        <strain evidence="8 9">DSM 43023</strain>
    </source>
</reference>
<evidence type="ECO:0000313" key="8">
    <source>
        <dbReference type="EMBL" id="MBB4936759.1"/>
    </source>
</evidence>
<accession>A0A7W7RRE6</accession>
<evidence type="ECO:0000259" key="7">
    <source>
        <dbReference type="PROSITE" id="PS50977"/>
    </source>
</evidence>
<dbReference type="AlphaFoldDB" id="A0A7W7RRE6"/>
<evidence type="ECO:0000256" key="6">
    <source>
        <dbReference type="SAM" id="MobiDB-lite"/>
    </source>
</evidence>
<name>A0A7W7RRE6_9ACTN</name>
<dbReference type="PROSITE" id="PS01081">
    <property type="entry name" value="HTH_TETR_1"/>
    <property type="match status" value="1"/>
</dbReference>
<keyword evidence="9" id="KW-1185">Reference proteome</keyword>
<dbReference type="GO" id="GO:0003677">
    <property type="term" value="F:DNA binding"/>
    <property type="evidence" value="ECO:0007669"/>
    <property type="project" value="UniProtKB-UniRule"/>
</dbReference>
<organism evidence="8 9">
    <name type="scientific">Streptosporangium album</name>
    <dbReference type="NCBI Taxonomy" id="47479"/>
    <lineage>
        <taxon>Bacteria</taxon>
        <taxon>Bacillati</taxon>
        <taxon>Actinomycetota</taxon>
        <taxon>Actinomycetes</taxon>
        <taxon>Streptosporangiales</taxon>
        <taxon>Streptosporangiaceae</taxon>
        <taxon>Streptosporangium</taxon>
    </lineage>
</organism>
<dbReference type="PANTHER" id="PTHR47506">
    <property type="entry name" value="TRANSCRIPTIONAL REGULATORY PROTEIN"/>
    <property type="match status" value="1"/>
</dbReference>
<dbReference type="SUPFAM" id="SSF48498">
    <property type="entry name" value="Tetracyclin repressor-like, C-terminal domain"/>
    <property type="match status" value="1"/>
</dbReference>
<dbReference type="InterPro" id="IPR023772">
    <property type="entry name" value="DNA-bd_HTH_TetR-type_CS"/>
</dbReference>
<dbReference type="PANTHER" id="PTHR47506:SF1">
    <property type="entry name" value="HTH-TYPE TRANSCRIPTIONAL REGULATOR YJDC"/>
    <property type="match status" value="1"/>
</dbReference>
<gene>
    <name evidence="8" type="ORF">FHR32_001064</name>
</gene>
<dbReference type="Pfam" id="PF13977">
    <property type="entry name" value="TetR_C_6"/>
    <property type="match status" value="1"/>
</dbReference>
<dbReference type="PROSITE" id="PS50977">
    <property type="entry name" value="HTH_TETR_2"/>
    <property type="match status" value="1"/>
</dbReference>
<dbReference type="Gene3D" id="1.10.357.10">
    <property type="entry name" value="Tetracycline Repressor, domain 2"/>
    <property type="match status" value="1"/>
</dbReference>
<evidence type="ECO:0000256" key="2">
    <source>
        <dbReference type="ARBA" id="ARBA00023015"/>
    </source>
</evidence>
<protein>
    <submittedName>
        <fullName evidence="8">AcrR family transcriptional regulator</fullName>
    </submittedName>
</protein>
<keyword evidence="2" id="KW-0805">Transcription regulation</keyword>
<dbReference type="SUPFAM" id="SSF46689">
    <property type="entry name" value="Homeodomain-like"/>
    <property type="match status" value="1"/>
</dbReference>
<evidence type="ECO:0000256" key="4">
    <source>
        <dbReference type="ARBA" id="ARBA00023163"/>
    </source>
</evidence>
<keyword evidence="1" id="KW-0678">Repressor</keyword>
<dbReference type="InterPro" id="IPR009057">
    <property type="entry name" value="Homeodomain-like_sf"/>
</dbReference>
<feature type="region of interest" description="Disordered" evidence="6">
    <location>
        <begin position="199"/>
        <end position="220"/>
    </location>
</feature>
<dbReference type="EMBL" id="JACHJU010000001">
    <property type="protein sequence ID" value="MBB4936759.1"/>
    <property type="molecule type" value="Genomic_DNA"/>
</dbReference>
<dbReference type="Proteomes" id="UP000534286">
    <property type="component" value="Unassembled WGS sequence"/>
</dbReference>
<keyword evidence="3 5" id="KW-0238">DNA-binding</keyword>
<dbReference type="InterPro" id="IPR001647">
    <property type="entry name" value="HTH_TetR"/>
</dbReference>
<sequence length="220" mass="24085">MSPPRTDHDARRHDVSEAVWRVLAEHGFAGLTLRAVAAAMGASTGLVTHYFAGKHELIAHALDILEARTQQRPRLKAPAIGLPTLRAHMLDILPLTSEGVAMNRIWVGSWDVALSDPALFAAQATRYERIRAGLCTAIEDAQRLGELPTLADAQRLAATALSFTHGLVVQALFAPERFPAEHQIELVDDFLATLTAERDRGWPTDPSGWSHKQESPGQMH</sequence>
<dbReference type="InterPro" id="IPR036271">
    <property type="entry name" value="Tet_transcr_reg_TetR-rel_C_sf"/>
</dbReference>
<evidence type="ECO:0000256" key="3">
    <source>
        <dbReference type="ARBA" id="ARBA00023125"/>
    </source>
</evidence>
<dbReference type="InterPro" id="IPR039538">
    <property type="entry name" value="BetI_C"/>
</dbReference>
<proteinExistence type="predicted"/>
<evidence type="ECO:0000256" key="1">
    <source>
        <dbReference type="ARBA" id="ARBA00022491"/>
    </source>
</evidence>
<feature type="DNA-binding region" description="H-T-H motif" evidence="5">
    <location>
        <begin position="32"/>
        <end position="51"/>
    </location>
</feature>
<evidence type="ECO:0000256" key="5">
    <source>
        <dbReference type="PROSITE-ProRule" id="PRU00335"/>
    </source>
</evidence>
<comment type="caution">
    <text evidence="8">The sequence shown here is derived from an EMBL/GenBank/DDBJ whole genome shotgun (WGS) entry which is preliminary data.</text>
</comment>
<dbReference type="Pfam" id="PF00440">
    <property type="entry name" value="TetR_N"/>
    <property type="match status" value="1"/>
</dbReference>
<dbReference type="RefSeq" id="WP_184753254.1">
    <property type="nucleotide sequence ID" value="NZ_BAABEK010000058.1"/>
</dbReference>
<feature type="domain" description="HTH tetR-type" evidence="7">
    <location>
        <begin position="9"/>
        <end position="69"/>
    </location>
</feature>
<keyword evidence="4" id="KW-0804">Transcription</keyword>
<evidence type="ECO:0000313" key="9">
    <source>
        <dbReference type="Proteomes" id="UP000534286"/>
    </source>
</evidence>